<dbReference type="AlphaFoldDB" id="A0A0E0HHP8"/>
<evidence type="ECO:0000313" key="2">
    <source>
        <dbReference type="Proteomes" id="UP000006591"/>
    </source>
</evidence>
<accession>A0A0E0HHP8</accession>
<organism evidence="1">
    <name type="scientific">Oryza nivara</name>
    <name type="common">Indian wild rice</name>
    <name type="synonym">Oryza sativa f. spontanea</name>
    <dbReference type="NCBI Taxonomy" id="4536"/>
    <lineage>
        <taxon>Eukaryota</taxon>
        <taxon>Viridiplantae</taxon>
        <taxon>Streptophyta</taxon>
        <taxon>Embryophyta</taxon>
        <taxon>Tracheophyta</taxon>
        <taxon>Spermatophyta</taxon>
        <taxon>Magnoliopsida</taxon>
        <taxon>Liliopsida</taxon>
        <taxon>Poales</taxon>
        <taxon>Poaceae</taxon>
        <taxon>BOP clade</taxon>
        <taxon>Oryzoideae</taxon>
        <taxon>Oryzeae</taxon>
        <taxon>Oryzinae</taxon>
        <taxon>Oryza</taxon>
    </lineage>
</organism>
<dbReference type="Gramene" id="ONIVA05G25730.1">
    <property type="protein sequence ID" value="ONIVA05G25730.1"/>
    <property type="gene ID" value="ONIVA05G25730"/>
</dbReference>
<name>A0A0E0HHP8_ORYNI</name>
<reference evidence="1" key="2">
    <citation type="submission" date="2018-04" db="EMBL/GenBank/DDBJ databases">
        <title>OnivRS2 (Oryza nivara Reference Sequence Version 2).</title>
        <authorList>
            <person name="Zhang J."/>
            <person name="Kudrna D."/>
            <person name="Lee S."/>
            <person name="Talag J."/>
            <person name="Rajasekar S."/>
            <person name="Welchert J."/>
            <person name="Hsing Y.-I."/>
            <person name="Wing R.A."/>
        </authorList>
    </citation>
    <scope>NUCLEOTIDE SEQUENCE [LARGE SCALE GENOMIC DNA]</scope>
    <source>
        <strain evidence="1">SL10</strain>
    </source>
</reference>
<dbReference type="Proteomes" id="UP000006591">
    <property type="component" value="Chromosome 5"/>
</dbReference>
<reference evidence="1" key="1">
    <citation type="submission" date="2015-04" db="UniProtKB">
        <authorList>
            <consortium name="EnsemblPlants"/>
        </authorList>
    </citation>
    <scope>IDENTIFICATION</scope>
    <source>
        <strain evidence="1">SL10</strain>
    </source>
</reference>
<keyword evidence="2" id="KW-1185">Reference proteome</keyword>
<sequence length="74" mass="8918">MPMMNENSFYLWLCDSRKKVDKAHRRGSDTVATLVTKKETIECATNNSEHSPRWPRRWQPMRRFGVCPMRWCRC</sequence>
<protein>
    <submittedName>
        <fullName evidence="1">Uncharacterized protein</fullName>
    </submittedName>
</protein>
<dbReference type="HOGENOM" id="CLU_2692013_0_0_1"/>
<proteinExistence type="predicted"/>
<dbReference type="EnsemblPlants" id="ONIVA05G25730.1">
    <property type="protein sequence ID" value="ONIVA05G25730.1"/>
    <property type="gene ID" value="ONIVA05G25730"/>
</dbReference>
<evidence type="ECO:0000313" key="1">
    <source>
        <dbReference type="EnsemblPlants" id="ONIVA05G25730.1"/>
    </source>
</evidence>